<accession>A0A382VJR8</accession>
<feature type="non-terminal residue" evidence="1">
    <location>
        <position position="25"/>
    </location>
</feature>
<proteinExistence type="predicted"/>
<reference evidence="1" key="1">
    <citation type="submission" date="2018-05" db="EMBL/GenBank/DDBJ databases">
        <authorList>
            <person name="Lanie J.A."/>
            <person name="Ng W.-L."/>
            <person name="Kazmierczak K.M."/>
            <person name="Andrzejewski T.M."/>
            <person name="Davidsen T.M."/>
            <person name="Wayne K.J."/>
            <person name="Tettelin H."/>
            <person name="Glass J.I."/>
            <person name="Rusch D."/>
            <person name="Podicherti R."/>
            <person name="Tsui H.-C.T."/>
            <person name="Winkler M.E."/>
        </authorList>
    </citation>
    <scope>NUCLEOTIDE SEQUENCE</scope>
</reference>
<dbReference type="AlphaFoldDB" id="A0A382VJR8"/>
<sequence>MRNLRLVMAQINTTVGDLDGNTAKI</sequence>
<evidence type="ECO:0000313" key="1">
    <source>
        <dbReference type="EMBL" id="SVD46757.1"/>
    </source>
</evidence>
<organism evidence="1">
    <name type="scientific">marine metagenome</name>
    <dbReference type="NCBI Taxonomy" id="408172"/>
    <lineage>
        <taxon>unclassified sequences</taxon>
        <taxon>metagenomes</taxon>
        <taxon>ecological metagenomes</taxon>
    </lineage>
</organism>
<protein>
    <submittedName>
        <fullName evidence="1">Uncharacterized protein</fullName>
    </submittedName>
</protein>
<dbReference type="EMBL" id="UINC01152529">
    <property type="protein sequence ID" value="SVD46757.1"/>
    <property type="molecule type" value="Genomic_DNA"/>
</dbReference>
<gene>
    <name evidence="1" type="ORF">METZ01_LOCUS399611</name>
</gene>
<name>A0A382VJR8_9ZZZZ</name>